<gene>
    <name evidence="1" type="ORF">soil367_07795</name>
</gene>
<evidence type="ECO:0000313" key="1">
    <source>
        <dbReference type="EMBL" id="QCF25829.1"/>
    </source>
</evidence>
<dbReference type="InterPro" id="IPR010653">
    <property type="entry name" value="NlpB/DapX"/>
</dbReference>
<dbReference type="Proteomes" id="UP000298049">
    <property type="component" value="Chromosome"/>
</dbReference>
<dbReference type="InterPro" id="IPR042268">
    <property type="entry name" value="BamC_C"/>
</dbReference>
<name>A0A4P7XFS6_9ALTE</name>
<dbReference type="AlphaFoldDB" id="A0A4P7XFS6"/>
<reference evidence="1 2" key="1">
    <citation type="submission" date="2018-07" db="EMBL/GenBank/DDBJ databases">
        <title>Marsedoiliclastica nanhaica gen. nov. sp. nov., a novel marine hydrocarbonoclastic bacterium isolated from an in-situ enriched hydrocarbon-degrading consortium in deep-sea sediment.</title>
        <authorList>
            <person name="Dong C."/>
            <person name="Ma T."/>
            <person name="Liu R."/>
            <person name="Shao Z."/>
        </authorList>
    </citation>
    <scope>NUCLEOTIDE SEQUENCE [LARGE SCALE GENOMIC DNA]</scope>
    <source>
        <strain evidence="2">soil36-7</strain>
    </source>
</reference>
<dbReference type="RefSeq" id="WP_136548515.1">
    <property type="nucleotide sequence ID" value="NZ_CP031093.1"/>
</dbReference>
<dbReference type="Gene3D" id="3.30.310.170">
    <property type="entry name" value="Outer membrane protein assembly factor BamC"/>
    <property type="match status" value="1"/>
</dbReference>
<keyword evidence="2" id="KW-1185">Reference proteome</keyword>
<proteinExistence type="predicted"/>
<organism evidence="1 2">
    <name type="scientific">Hydrocarboniclastica marina</name>
    <dbReference type="NCBI Taxonomy" id="2259620"/>
    <lineage>
        <taxon>Bacteria</taxon>
        <taxon>Pseudomonadati</taxon>
        <taxon>Pseudomonadota</taxon>
        <taxon>Gammaproteobacteria</taxon>
        <taxon>Alteromonadales</taxon>
        <taxon>Alteromonadaceae</taxon>
        <taxon>Hydrocarboniclastica</taxon>
    </lineage>
</organism>
<accession>A0A4P7XFS6</accession>
<dbReference type="Pfam" id="PF06804">
    <property type="entry name" value="Lipoprotein_18"/>
    <property type="match status" value="1"/>
</dbReference>
<dbReference type="EMBL" id="CP031093">
    <property type="protein sequence ID" value="QCF25829.1"/>
    <property type="molecule type" value="Genomic_DNA"/>
</dbReference>
<sequence length="355" mass="39813">MQGFLTAIGSGRVIVACLSMVAVLSGCGVIKDRSAEYQQERLASDLELPEGLSRERISPLYPVPEGEGQVLAGVGGNELPPPPDLTDNILDENYVVETAGEGQSWLLINELPGQVWPAVASFLLERGLELEYDNPRIGLMQTGPVGSRLKARQWLGLEDSEAASGPVLQARVSPGVRRNTTEVQLRVREEEDHEGFLQWSPRPEAPDLERRLLEDMATALKDQEDVKSYSRAALDIAESPRVRLIAPEEGEPRIVLDLEYERAWAEVTRALSEADVPIVDINRSQGLWFVDYRSRDDRTSGWLFWKELDEPKFTYQVELKRAEDDSLTVVTQPAPDHEEGDRSARLLSEIFEYLY</sequence>
<dbReference type="OrthoDB" id="6199301at2"/>
<evidence type="ECO:0000313" key="2">
    <source>
        <dbReference type="Proteomes" id="UP000298049"/>
    </source>
</evidence>
<dbReference type="KEGG" id="hmi:soil367_07795"/>
<protein>
    <submittedName>
        <fullName evidence="1">Outer membrane protein assembly factor BamC</fullName>
    </submittedName>
</protein>